<dbReference type="EMBL" id="KI691263">
    <property type="protein sequence ID" value="ETM53667.1"/>
    <property type="molecule type" value="Genomic_DNA"/>
</dbReference>
<organism evidence="2">
    <name type="scientific">Phytophthora nicotianae</name>
    <name type="common">Potato buckeye rot agent</name>
    <name type="synonym">Phytophthora parasitica</name>
    <dbReference type="NCBI Taxonomy" id="4792"/>
    <lineage>
        <taxon>Eukaryota</taxon>
        <taxon>Sar</taxon>
        <taxon>Stramenopiles</taxon>
        <taxon>Oomycota</taxon>
        <taxon>Peronosporomycetes</taxon>
        <taxon>Peronosporales</taxon>
        <taxon>Peronosporaceae</taxon>
        <taxon>Phytophthora</taxon>
    </lineage>
</organism>
<proteinExistence type="predicted"/>
<feature type="non-terminal residue" evidence="2">
    <location>
        <position position="61"/>
    </location>
</feature>
<name>W2NY43_PHYNI</name>
<evidence type="ECO:0000313" key="1">
    <source>
        <dbReference type="EMBL" id="ETM00464.1"/>
    </source>
</evidence>
<dbReference type="Proteomes" id="UP000054423">
    <property type="component" value="Unassembled WGS sequence"/>
</dbReference>
<reference evidence="1" key="1">
    <citation type="submission" date="2013-11" db="EMBL/GenBank/DDBJ databases">
        <title>The Genome Sequence of Phytophthora parasitica CHvinca01.</title>
        <authorList>
            <consortium name="The Broad Institute Genomics Platform"/>
            <person name="Russ C."/>
            <person name="Tyler B."/>
            <person name="Panabieres F."/>
            <person name="Shan W."/>
            <person name="Tripathy S."/>
            <person name="Grunwald N."/>
            <person name="Machado M."/>
            <person name="Johnson C.S."/>
            <person name="Arredondo F."/>
            <person name="Hong C."/>
            <person name="Coffey M."/>
            <person name="Young S.K."/>
            <person name="Zeng Q."/>
            <person name="Gargeya S."/>
            <person name="Fitzgerald M."/>
            <person name="Abouelleil A."/>
            <person name="Alvarado L."/>
            <person name="Chapman S.B."/>
            <person name="Gainer-Dewar J."/>
            <person name="Goldberg J."/>
            <person name="Griggs A."/>
            <person name="Gujja S."/>
            <person name="Hansen M."/>
            <person name="Howarth C."/>
            <person name="Imamovic A."/>
            <person name="Ireland A."/>
            <person name="Larimer J."/>
            <person name="McCowan C."/>
            <person name="Murphy C."/>
            <person name="Pearson M."/>
            <person name="Poon T.W."/>
            <person name="Priest M."/>
            <person name="Roberts A."/>
            <person name="Saif S."/>
            <person name="Shea T."/>
            <person name="Sykes S."/>
            <person name="Wortman J."/>
            <person name="Nusbaum C."/>
            <person name="Birren B."/>
        </authorList>
    </citation>
    <scope>NUCLEOTIDE SEQUENCE [LARGE SCALE GENOMIC DNA]</scope>
    <source>
        <strain evidence="1">CHvinca01</strain>
    </source>
</reference>
<reference evidence="2" key="2">
    <citation type="submission" date="2013-11" db="EMBL/GenBank/DDBJ databases">
        <title>The Genome Sequence of Phytophthora parasitica IAC_01/95.</title>
        <authorList>
            <consortium name="The Broad Institute Genomics Platform"/>
            <person name="Russ C."/>
            <person name="Tyler B."/>
            <person name="Panabieres F."/>
            <person name="Shan W."/>
            <person name="Tripathy S."/>
            <person name="Grunwald N."/>
            <person name="Machado M."/>
            <person name="Johnson C.S."/>
            <person name="Arredondo F."/>
            <person name="Hong C."/>
            <person name="Coffey M."/>
            <person name="Young S.K."/>
            <person name="Zeng Q."/>
            <person name="Gargeya S."/>
            <person name="Fitzgerald M."/>
            <person name="Abouelleil A."/>
            <person name="Alvarado L."/>
            <person name="Chapman S.B."/>
            <person name="Gainer-Dewar J."/>
            <person name="Goldberg J."/>
            <person name="Griggs A."/>
            <person name="Gujja S."/>
            <person name="Hansen M."/>
            <person name="Howarth C."/>
            <person name="Imamovic A."/>
            <person name="Ireland A."/>
            <person name="Larimer J."/>
            <person name="McCowan C."/>
            <person name="Murphy C."/>
            <person name="Pearson M."/>
            <person name="Poon T.W."/>
            <person name="Priest M."/>
            <person name="Roberts A."/>
            <person name="Saif S."/>
            <person name="Shea T."/>
            <person name="Sykes S."/>
            <person name="Wortman J."/>
            <person name="Nusbaum C."/>
            <person name="Birren B."/>
        </authorList>
    </citation>
    <scope>NUCLEOTIDE SEQUENCE [LARGE SCALE GENOMIC DNA]</scope>
    <source>
        <strain evidence="2">IAC_01/95</strain>
    </source>
</reference>
<dbReference type="Proteomes" id="UP000054532">
    <property type="component" value="Unassembled WGS sequence"/>
</dbReference>
<dbReference type="AlphaFoldDB" id="W2NY43"/>
<protein>
    <submittedName>
        <fullName evidence="2">Uncharacterized protein</fullName>
    </submittedName>
</protein>
<gene>
    <name evidence="2" type="ORF">L914_02873</name>
    <name evidence="1" type="ORF">L917_02812</name>
</gene>
<sequence length="61" mass="7129">MNKLGKKSDDITYITNGYKAFRENNNIPVFFSLVGALWLLEYGEISPQLVGIRQNREQYFQ</sequence>
<accession>W2NY43</accession>
<evidence type="ECO:0000313" key="2">
    <source>
        <dbReference type="EMBL" id="ETM53667.1"/>
    </source>
</evidence>
<dbReference type="EMBL" id="KI678030">
    <property type="protein sequence ID" value="ETM00464.1"/>
    <property type="molecule type" value="Genomic_DNA"/>
</dbReference>